<feature type="domain" description="FAD-binding" evidence="8">
    <location>
        <begin position="5"/>
        <end position="348"/>
    </location>
</feature>
<comment type="pathway">
    <text evidence="2">Cofactor biosynthesis; ubiquinone biosynthesis.</text>
</comment>
<organism evidence="9 10">
    <name type="scientific">Candidatus Pandoraea novymonadis</name>
    <dbReference type="NCBI Taxonomy" id="1808959"/>
    <lineage>
        <taxon>Bacteria</taxon>
        <taxon>Pseudomonadati</taxon>
        <taxon>Pseudomonadota</taxon>
        <taxon>Betaproteobacteria</taxon>
        <taxon>Burkholderiales</taxon>
        <taxon>Burkholderiaceae</taxon>
        <taxon>Pandoraea</taxon>
    </lineage>
</organism>
<dbReference type="Gene3D" id="3.50.50.60">
    <property type="entry name" value="FAD/NAD(P)-binding domain"/>
    <property type="match status" value="2"/>
</dbReference>
<comment type="similarity">
    <text evidence="3">Belongs to the UbiH/COQ6 family.</text>
</comment>
<dbReference type="PROSITE" id="PS01304">
    <property type="entry name" value="UBIH"/>
    <property type="match status" value="1"/>
</dbReference>
<dbReference type="Gene3D" id="3.30.9.10">
    <property type="entry name" value="D-Amino Acid Oxidase, subunit A, domain 2"/>
    <property type="match status" value="1"/>
</dbReference>
<protein>
    <submittedName>
        <fullName evidence="9">2-octaprenyl-6-methoxyphenol hydroxylase</fullName>
    </submittedName>
</protein>
<evidence type="ECO:0000256" key="1">
    <source>
        <dbReference type="ARBA" id="ARBA00001974"/>
    </source>
</evidence>
<dbReference type="PANTHER" id="PTHR43876">
    <property type="entry name" value="UBIQUINONE BIOSYNTHESIS MONOOXYGENASE COQ6, MITOCHONDRIAL"/>
    <property type="match status" value="1"/>
</dbReference>
<reference evidence="9 10" key="1">
    <citation type="journal article" date="2017" name="Front. Microbiol.">
        <title>Genome of Ca. Pandoraea novymonadis, an Endosymbiotic Bacterium of the Trypanosomatid Novymonas esmeraldas.</title>
        <authorList>
            <person name="Kostygov A.Y."/>
            <person name="Butenko A."/>
            <person name="Nenarokova A."/>
            <person name="Tashyreva D."/>
            <person name="Flegontov P."/>
            <person name="Lukes J."/>
            <person name="Yurchenko V."/>
        </authorList>
    </citation>
    <scope>NUCLEOTIDE SEQUENCE [LARGE SCALE GENOMIC DNA]</scope>
    <source>
        <strain evidence="9 10">E262</strain>
    </source>
</reference>
<gene>
    <name evidence="9" type="primary">ubiH</name>
    <name evidence="9" type="ORF">BZL35_00752</name>
</gene>
<accession>A0ABX5FD87</accession>
<evidence type="ECO:0000259" key="8">
    <source>
        <dbReference type="Pfam" id="PF01494"/>
    </source>
</evidence>
<evidence type="ECO:0000313" key="10">
    <source>
        <dbReference type="Proteomes" id="UP000242660"/>
    </source>
</evidence>
<dbReference type="InterPro" id="IPR036188">
    <property type="entry name" value="FAD/NAD-bd_sf"/>
</dbReference>
<dbReference type="Pfam" id="PF01494">
    <property type="entry name" value="FAD_binding_3"/>
    <property type="match status" value="1"/>
</dbReference>
<evidence type="ECO:0000256" key="4">
    <source>
        <dbReference type="ARBA" id="ARBA00022630"/>
    </source>
</evidence>
<dbReference type="NCBIfam" id="TIGR01988">
    <property type="entry name" value="Ubi-OHases"/>
    <property type="match status" value="1"/>
</dbReference>
<dbReference type="InterPro" id="IPR010971">
    <property type="entry name" value="UbiH/COQ6"/>
</dbReference>
<comment type="cofactor">
    <cofactor evidence="1">
        <name>FAD</name>
        <dbReference type="ChEBI" id="CHEBI:57692"/>
    </cofactor>
</comment>
<dbReference type="Proteomes" id="UP000242660">
    <property type="component" value="Unassembled WGS sequence"/>
</dbReference>
<name>A0ABX5FD87_9BURK</name>
<proteinExistence type="inferred from homology"/>
<evidence type="ECO:0000256" key="2">
    <source>
        <dbReference type="ARBA" id="ARBA00004749"/>
    </source>
</evidence>
<keyword evidence="10" id="KW-1185">Reference proteome</keyword>
<evidence type="ECO:0000256" key="7">
    <source>
        <dbReference type="ARBA" id="ARBA00023033"/>
    </source>
</evidence>
<evidence type="ECO:0000256" key="5">
    <source>
        <dbReference type="ARBA" id="ARBA00022827"/>
    </source>
</evidence>
<dbReference type="PANTHER" id="PTHR43876:SF8">
    <property type="entry name" value="2-OCTAPRENYL-6-METHOXYPHENOL HYDROXYLASE"/>
    <property type="match status" value="1"/>
</dbReference>
<sequence>MPPHYDVAIIGAGPVGITLTLLLAKRAPHLRVALIDSRSLETCHCDPRVLALSHGSRQILDRAGVWFDSESYSTSHTAIQHIHVSQANYFGSIEIDSCDYSVPALGYVVRYASLMDALDNSLSRLPMFKADTNADIITPQRLISTFPPTPTQGLTYFRPYRLIALRQESQEVFLTIGDQQQEHTKILRASLAIKAEGGLFEHQTIKTYRYDYQQTALVGFVTCTRPRIGWAWERFSAEGPLALLPLEDGYSLVWCRSPEDATRCLHTEDASFLAELHAAFGDRMGDFRTVTGRACFSLGLNALEYVVDGCVAVIGNAAQTLHPVAGQGLNLGLRDAFDLTEAIAIKYDALGACALQNFSRRRRLDRSITIRITDWLPRIFGIDIAPVAVLRGLALLGMELAPPIKAAFVRQMMFGQRR</sequence>
<dbReference type="NCBIfam" id="NF005421">
    <property type="entry name" value="PRK06996.1"/>
    <property type="match status" value="1"/>
</dbReference>
<dbReference type="SUPFAM" id="SSF51905">
    <property type="entry name" value="FAD/NAD(P)-binding domain"/>
    <property type="match status" value="1"/>
</dbReference>
<keyword evidence="5" id="KW-0274">FAD</keyword>
<dbReference type="InterPro" id="IPR018168">
    <property type="entry name" value="Ubi_Hdrlase_CS"/>
</dbReference>
<dbReference type="PRINTS" id="PR00420">
    <property type="entry name" value="RNGMNOXGNASE"/>
</dbReference>
<dbReference type="EMBL" id="MUHY01000002">
    <property type="protein sequence ID" value="PSB91710.1"/>
    <property type="molecule type" value="Genomic_DNA"/>
</dbReference>
<keyword evidence="6" id="KW-0560">Oxidoreductase</keyword>
<dbReference type="InterPro" id="IPR051205">
    <property type="entry name" value="UbiH/COQ6_monooxygenase"/>
</dbReference>
<keyword evidence="7" id="KW-0503">Monooxygenase</keyword>
<dbReference type="InterPro" id="IPR002938">
    <property type="entry name" value="FAD-bd"/>
</dbReference>
<evidence type="ECO:0000313" key="9">
    <source>
        <dbReference type="EMBL" id="PSB91710.1"/>
    </source>
</evidence>
<evidence type="ECO:0000256" key="3">
    <source>
        <dbReference type="ARBA" id="ARBA00005349"/>
    </source>
</evidence>
<comment type="caution">
    <text evidence="9">The sequence shown here is derived from an EMBL/GenBank/DDBJ whole genome shotgun (WGS) entry which is preliminary data.</text>
</comment>
<keyword evidence="4" id="KW-0285">Flavoprotein</keyword>
<evidence type="ECO:0000256" key="6">
    <source>
        <dbReference type="ARBA" id="ARBA00023002"/>
    </source>
</evidence>